<dbReference type="CDD" id="cd06261">
    <property type="entry name" value="TM_PBP2"/>
    <property type="match status" value="1"/>
</dbReference>
<reference evidence="9 10" key="1">
    <citation type="submission" date="2019-04" db="EMBL/GenBank/DDBJ databases">
        <title>Salinimonas iocasae sp. nov., a halophilic bacterium isolated from the outer tube casing of tubeworms in Okinawa Trough.</title>
        <authorList>
            <person name="Zhang H."/>
            <person name="Wang H."/>
            <person name="Li C."/>
        </authorList>
    </citation>
    <scope>NUCLEOTIDE SEQUENCE [LARGE SCALE GENOMIC DNA]</scope>
    <source>
        <strain evidence="9 10">KX18D6</strain>
    </source>
</reference>
<organism evidence="9 10">
    <name type="scientific">Salinimonas iocasae</name>
    <dbReference type="NCBI Taxonomy" id="2572577"/>
    <lineage>
        <taxon>Bacteria</taxon>
        <taxon>Pseudomonadati</taxon>
        <taxon>Pseudomonadota</taxon>
        <taxon>Gammaproteobacteria</taxon>
        <taxon>Alteromonadales</taxon>
        <taxon>Alteromonadaceae</taxon>
        <taxon>Alteromonas/Salinimonas group</taxon>
        <taxon>Salinimonas</taxon>
    </lineage>
</organism>
<dbReference type="PANTHER" id="PTHR30183">
    <property type="entry name" value="MOLYBDENUM TRANSPORT SYSTEM PERMEASE PROTEIN MODB"/>
    <property type="match status" value="1"/>
</dbReference>
<dbReference type="AlphaFoldDB" id="A0A5B7YE60"/>
<gene>
    <name evidence="9" type="ORF">FBQ74_09990</name>
</gene>
<feature type="transmembrane region" description="Helical" evidence="7">
    <location>
        <begin position="362"/>
        <end position="384"/>
    </location>
</feature>
<feature type="domain" description="ABC transmembrane type-1" evidence="8">
    <location>
        <begin position="362"/>
        <end position="552"/>
    </location>
</feature>
<evidence type="ECO:0000256" key="1">
    <source>
        <dbReference type="ARBA" id="ARBA00004651"/>
    </source>
</evidence>
<keyword evidence="5 7" id="KW-1133">Transmembrane helix</keyword>
<evidence type="ECO:0000256" key="2">
    <source>
        <dbReference type="ARBA" id="ARBA00022448"/>
    </source>
</evidence>
<keyword evidence="2 7" id="KW-0813">Transport</keyword>
<comment type="subcellular location">
    <subcellularLocation>
        <location evidence="1 7">Cell membrane</location>
        <topology evidence="1 7">Multi-pass membrane protein</topology>
    </subcellularLocation>
</comment>
<dbReference type="Proteomes" id="UP000304912">
    <property type="component" value="Chromosome"/>
</dbReference>
<evidence type="ECO:0000313" key="9">
    <source>
        <dbReference type="EMBL" id="QCZ93795.1"/>
    </source>
</evidence>
<dbReference type="RefSeq" id="WP_139756538.1">
    <property type="nucleotide sequence ID" value="NZ_CP039852.1"/>
</dbReference>
<keyword evidence="3" id="KW-1003">Cell membrane</keyword>
<feature type="transmembrane region" description="Helical" evidence="7">
    <location>
        <begin position="485"/>
        <end position="505"/>
    </location>
</feature>
<feature type="transmembrane region" description="Helical" evidence="7">
    <location>
        <begin position="404"/>
        <end position="423"/>
    </location>
</feature>
<evidence type="ECO:0000256" key="5">
    <source>
        <dbReference type="ARBA" id="ARBA00022989"/>
    </source>
</evidence>
<dbReference type="InterPro" id="IPR000515">
    <property type="entry name" value="MetI-like"/>
</dbReference>
<dbReference type="SUPFAM" id="SSF161098">
    <property type="entry name" value="MetI-like"/>
    <property type="match status" value="2"/>
</dbReference>
<dbReference type="Pfam" id="PF00528">
    <property type="entry name" value="BPD_transp_1"/>
    <property type="match status" value="1"/>
</dbReference>
<feature type="transmembrane region" description="Helical" evidence="7">
    <location>
        <begin position="12"/>
        <end position="38"/>
    </location>
</feature>
<evidence type="ECO:0000256" key="3">
    <source>
        <dbReference type="ARBA" id="ARBA00022475"/>
    </source>
</evidence>
<evidence type="ECO:0000256" key="7">
    <source>
        <dbReference type="RuleBase" id="RU363032"/>
    </source>
</evidence>
<feature type="transmembrane region" description="Helical" evidence="7">
    <location>
        <begin position="429"/>
        <end position="455"/>
    </location>
</feature>
<feature type="domain" description="ABC transmembrane type-1" evidence="8">
    <location>
        <begin position="62"/>
        <end position="279"/>
    </location>
</feature>
<feature type="transmembrane region" description="Helical" evidence="7">
    <location>
        <begin position="58"/>
        <end position="87"/>
    </location>
</feature>
<feature type="transmembrane region" description="Helical" evidence="7">
    <location>
        <begin position="99"/>
        <end position="119"/>
    </location>
</feature>
<feature type="transmembrane region" description="Helical" evidence="7">
    <location>
        <begin position="536"/>
        <end position="555"/>
    </location>
</feature>
<proteinExistence type="inferred from homology"/>
<dbReference type="PROSITE" id="PS50928">
    <property type="entry name" value="ABC_TM1"/>
    <property type="match status" value="2"/>
</dbReference>
<feature type="transmembrane region" description="Helical" evidence="7">
    <location>
        <begin position="258"/>
        <end position="281"/>
    </location>
</feature>
<evidence type="ECO:0000313" key="10">
    <source>
        <dbReference type="Proteomes" id="UP000304912"/>
    </source>
</evidence>
<keyword evidence="4 7" id="KW-0812">Transmembrane</keyword>
<dbReference type="GO" id="GO:0005886">
    <property type="term" value="C:plasma membrane"/>
    <property type="evidence" value="ECO:0007669"/>
    <property type="project" value="UniProtKB-SubCell"/>
</dbReference>
<name>A0A5B7YE60_9ALTE</name>
<dbReference type="EMBL" id="CP039852">
    <property type="protein sequence ID" value="QCZ93795.1"/>
    <property type="molecule type" value="Genomic_DNA"/>
</dbReference>
<evidence type="ECO:0000256" key="6">
    <source>
        <dbReference type="ARBA" id="ARBA00023136"/>
    </source>
</evidence>
<feature type="transmembrane region" description="Helical" evidence="7">
    <location>
        <begin position="302"/>
        <end position="329"/>
    </location>
</feature>
<evidence type="ECO:0000259" key="8">
    <source>
        <dbReference type="PROSITE" id="PS50928"/>
    </source>
</evidence>
<keyword evidence="10" id="KW-1185">Reference proteome</keyword>
<sequence>MFGAVLTASRWLFIALLVIPILAGLAGVFLPALSYFPAIGEHRFSLKAITALMNVDGIFRMAGLSIFTGLVATLLATAGTLSVLAAFYHTAMLRWVQSVLSPILVIPHAAAAIALGFILSPGGWPARLISPALSGWDAPPTLRLIHDETGLAVIAALTIKAMPFILLMVLSILAQPHLAERLQKQMYVARTMGYLPATAFLKVAWPVIYPLIRLPVIAVLAFATANVEIPLILGPGSPPTLAVAVLQWFNNVDISMRLQASAAACLQIGITGMAIVIWMIIERAVAATFNRLKYAGSRNFAAFSLTGTAYFTLGLLSILTLCMLISLIMSSFATFWPFPDVFPEGATFIHWRTSLVAMSEPLLNTLLIAIPVSLLSVILSLLVLEHEQMVSSARVNSALKKDAILFLPLLIPGVTFLFGMTWFTQYIGAGVWVPVLISHFVYVLPYVFLSLAVAYRRFDMRYTYVSYGLGASPLKIFWKVKLPQLFAPVMVAFALGVAISFSQYLATLLPGAGTIATVTTESVAISAGASRRLSAVYTLVQMLMPLIGFVLAWWLPLRFFNPAAQSH</sequence>
<dbReference type="GO" id="GO:0055085">
    <property type="term" value="P:transmembrane transport"/>
    <property type="evidence" value="ECO:0007669"/>
    <property type="project" value="InterPro"/>
</dbReference>
<accession>A0A5B7YE60</accession>
<feature type="transmembrane region" description="Helical" evidence="7">
    <location>
        <begin position="194"/>
        <end position="212"/>
    </location>
</feature>
<dbReference type="InterPro" id="IPR035906">
    <property type="entry name" value="MetI-like_sf"/>
</dbReference>
<protein>
    <submittedName>
        <fullName evidence="9">ABC transporter permease</fullName>
    </submittedName>
</protein>
<keyword evidence="6 7" id="KW-0472">Membrane</keyword>
<dbReference type="Gene3D" id="1.10.3720.10">
    <property type="entry name" value="MetI-like"/>
    <property type="match status" value="2"/>
</dbReference>
<dbReference type="OrthoDB" id="7852521at2"/>
<comment type="similarity">
    <text evidence="7">Belongs to the binding-protein-dependent transport system permease family.</text>
</comment>
<evidence type="ECO:0000256" key="4">
    <source>
        <dbReference type="ARBA" id="ARBA00022692"/>
    </source>
</evidence>
<dbReference type="KEGG" id="salk:FBQ74_09990"/>
<dbReference type="PANTHER" id="PTHR30183:SF6">
    <property type="entry name" value="INNER MEMBRANE ABC TRANSPORTER PERMEASE PROTEIN YNJC"/>
    <property type="match status" value="1"/>
</dbReference>
<feature type="transmembrane region" description="Helical" evidence="7">
    <location>
        <begin position="151"/>
        <end position="173"/>
    </location>
</feature>